<proteinExistence type="inferred from homology"/>
<gene>
    <name evidence="11" type="primary">LOC100372909</name>
</gene>
<keyword evidence="4" id="KW-0547">Nucleotide-binding</keyword>
<keyword evidence="6" id="KW-0862">Zinc</keyword>
<dbReference type="InterPro" id="IPR045886">
    <property type="entry name" value="ThiF/MoeB/HesA"/>
</dbReference>
<dbReference type="RefSeq" id="XP_002733204.1">
    <property type="nucleotide sequence ID" value="XM_002733158.2"/>
</dbReference>
<sequence length="393" mass="43660">MSTVEELKARIEELEKELAEEKSNKSAGAHRVKIAKMSAEVVDSNPYSRLMALKRMGIVDNYEHIRDLTVAVVGIGGVGSVAAEMLTRCGIGKLLLFDYDKVELANMNRLFFQPHQAGMSKVEAAEVTLRDINPDVEFEVHNYDITKIDNFQHFMKRISNGNLQGDGCVDLILSCVDNFEARMAINTACNELGQNWIESGVSENAVSGHIQLIKPGETACFTCAPPLIVAENIDEKTLKRDGVCAASLPTTMCVVAGLLVQNTLKYLLGFGCVSCYLGYSALTDFFPTMLMKPNPHCDDSFCMKRQTEHKEKVAAQPIEVKLEKEEEIVHETNEFGIELVDETIEDTDIKESHLPQGLVYAYDAPETSKKETEDEVDETGESLEELMAKMKTM</sequence>
<evidence type="ECO:0000256" key="3">
    <source>
        <dbReference type="ARBA" id="ARBA00022723"/>
    </source>
</evidence>
<keyword evidence="7" id="KW-0067">ATP-binding</keyword>
<evidence type="ECO:0000313" key="10">
    <source>
        <dbReference type="Proteomes" id="UP000694865"/>
    </source>
</evidence>
<dbReference type="InterPro" id="IPR000594">
    <property type="entry name" value="ThiF_NAD_FAD-bd"/>
</dbReference>
<keyword evidence="5" id="KW-0833">Ubl conjugation pathway</keyword>
<comment type="similarity">
    <text evidence="1">Belongs to the ubiquitin-activating E1 family. UBA5 subfamily.</text>
</comment>
<dbReference type="PANTHER" id="PTHR10953">
    <property type="entry name" value="UBIQUITIN-ACTIVATING ENZYME E1"/>
    <property type="match status" value="1"/>
</dbReference>
<dbReference type="CDD" id="cd00757">
    <property type="entry name" value="ThiF_MoeB_HesA_family"/>
    <property type="match status" value="1"/>
</dbReference>
<evidence type="ECO:0000256" key="4">
    <source>
        <dbReference type="ARBA" id="ARBA00022741"/>
    </source>
</evidence>
<dbReference type="PANTHER" id="PTHR10953:SF9">
    <property type="entry name" value="UBIQUITIN-LIKE MODIFIER-ACTIVATING ENZYME 5"/>
    <property type="match status" value="1"/>
</dbReference>
<dbReference type="PROSITE" id="PS00065">
    <property type="entry name" value="D_2_HYDROXYACID_DH_1"/>
    <property type="match status" value="1"/>
</dbReference>
<evidence type="ECO:0000256" key="8">
    <source>
        <dbReference type="SAM" id="Coils"/>
    </source>
</evidence>
<evidence type="ECO:0000256" key="1">
    <source>
        <dbReference type="ARBA" id="ARBA00005339"/>
    </source>
</evidence>
<evidence type="ECO:0000313" key="11">
    <source>
        <dbReference type="RefSeq" id="XP_002733204.1"/>
    </source>
</evidence>
<protein>
    <recommendedName>
        <fullName evidence="2">Ubiquitin-like modifier-activating enzyme 5</fullName>
    </recommendedName>
</protein>
<evidence type="ECO:0000256" key="5">
    <source>
        <dbReference type="ARBA" id="ARBA00022786"/>
    </source>
</evidence>
<evidence type="ECO:0000256" key="7">
    <source>
        <dbReference type="ARBA" id="ARBA00022840"/>
    </source>
</evidence>
<dbReference type="SUPFAM" id="SSF69572">
    <property type="entry name" value="Activating enzymes of the ubiquitin-like proteins"/>
    <property type="match status" value="1"/>
</dbReference>
<dbReference type="Gene3D" id="3.40.50.720">
    <property type="entry name" value="NAD(P)-binding Rossmann-like Domain"/>
    <property type="match status" value="1"/>
</dbReference>
<name>A0ABM0GMH9_SACKO</name>
<organism evidence="10 11">
    <name type="scientific">Saccoglossus kowalevskii</name>
    <name type="common">Acorn worm</name>
    <dbReference type="NCBI Taxonomy" id="10224"/>
    <lineage>
        <taxon>Eukaryota</taxon>
        <taxon>Metazoa</taxon>
        <taxon>Hemichordata</taxon>
        <taxon>Enteropneusta</taxon>
        <taxon>Harrimaniidae</taxon>
        <taxon>Saccoglossus</taxon>
    </lineage>
</organism>
<feature type="coiled-coil region" evidence="8">
    <location>
        <begin position="1"/>
        <end position="31"/>
    </location>
</feature>
<dbReference type="Pfam" id="PF00899">
    <property type="entry name" value="ThiF"/>
    <property type="match status" value="1"/>
</dbReference>
<dbReference type="Proteomes" id="UP000694865">
    <property type="component" value="Unplaced"/>
</dbReference>
<keyword evidence="3" id="KW-0479">Metal-binding</keyword>
<reference evidence="11" key="1">
    <citation type="submission" date="2025-08" db="UniProtKB">
        <authorList>
            <consortium name="RefSeq"/>
        </authorList>
    </citation>
    <scope>IDENTIFICATION</scope>
    <source>
        <tissue evidence="11">Testes</tissue>
    </source>
</reference>
<accession>A0ABM0GMH9</accession>
<evidence type="ECO:0000256" key="6">
    <source>
        <dbReference type="ARBA" id="ARBA00022833"/>
    </source>
</evidence>
<evidence type="ECO:0000256" key="2">
    <source>
        <dbReference type="ARBA" id="ARBA00016279"/>
    </source>
</evidence>
<dbReference type="InterPro" id="IPR029752">
    <property type="entry name" value="D-isomer_DH_CS1"/>
</dbReference>
<dbReference type="GeneID" id="100372909"/>
<dbReference type="InterPro" id="IPR035985">
    <property type="entry name" value="Ubiquitin-activating_enz"/>
</dbReference>
<evidence type="ECO:0000259" key="9">
    <source>
        <dbReference type="Pfam" id="PF00899"/>
    </source>
</evidence>
<keyword evidence="8" id="KW-0175">Coiled coil</keyword>
<feature type="domain" description="THIF-type NAD/FAD binding fold" evidence="9">
    <location>
        <begin position="47"/>
        <end position="297"/>
    </location>
</feature>
<keyword evidence="10" id="KW-1185">Reference proteome</keyword>